<name>D2S2G9_HALTV</name>
<keyword evidence="2" id="KW-1185">Reference proteome</keyword>
<dbReference type="HOGENOM" id="CLU_1987566_0_0_2"/>
<dbReference type="EMBL" id="CP001863">
    <property type="protein sequence ID" value="ADB63566.1"/>
    <property type="molecule type" value="Genomic_DNA"/>
</dbReference>
<organism evidence="1 2">
    <name type="scientific">Haloterrigena turkmenica (strain ATCC 51198 / DSM 5511 / JCM 9101 / NCIMB 13204 / VKM B-1734 / 4k)</name>
    <name type="common">Halococcus turkmenicus</name>
    <dbReference type="NCBI Taxonomy" id="543526"/>
    <lineage>
        <taxon>Archaea</taxon>
        <taxon>Methanobacteriati</taxon>
        <taxon>Methanobacteriota</taxon>
        <taxon>Stenosarchaea group</taxon>
        <taxon>Halobacteria</taxon>
        <taxon>Halobacteriales</taxon>
        <taxon>Natrialbaceae</taxon>
        <taxon>Haloterrigena</taxon>
    </lineage>
</organism>
<geneLocation type="plasmid" evidence="1 2">
    <name>pHTUR03</name>
</geneLocation>
<accession>D2S2G9</accession>
<protein>
    <submittedName>
        <fullName evidence="1">Uncharacterized protein</fullName>
    </submittedName>
</protein>
<evidence type="ECO:0000313" key="1">
    <source>
        <dbReference type="EMBL" id="ADB63566.1"/>
    </source>
</evidence>
<sequence length="125" mass="14077">MDERARETVTRAHDLGAECRYVVAGGSRGQSRQLLERLASLSERCAEDLGVVESGLGESTNVSSATKDCRRFIECVDYLSELTARMWHEIRLELRMGDQSVQVMEISVAVMIIQELVPKKTLEQF</sequence>
<keyword evidence="1" id="KW-0614">Plasmid</keyword>
<gene>
    <name evidence="1" type="ordered locus">Htur_4796</name>
</gene>
<reference evidence="1 2" key="1">
    <citation type="journal article" date="2010" name="Stand. Genomic Sci.">
        <title>Complete genome sequence of Haloterrigena turkmenica type strain (4k).</title>
        <authorList>
            <person name="Saunders E."/>
            <person name="Tindall B.J."/>
            <person name="Fahnrich R."/>
            <person name="Lapidus A."/>
            <person name="Copeland A."/>
            <person name="Del Rio T.G."/>
            <person name="Lucas S."/>
            <person name="Chen F."/>
            <person name="Tice H."/>
            <person name="Cheng J.F."/>
            <person name="Han C."/>
            <person name="Detter J.C."/>
            <person name="Bruce D."/>
            <person name="Goodwin L."/>
            <person name="Chain P."/>
            <person name="Pitluck S."/>
            <person name="Pati A."/>
            <person name="Ivanova N."/>
            <person name="Mavromatis K."/>
            <person name="Chen A."/>
            <person name="Palaniappan K."/>
            <person name="Land M."/>
            <person name="Hauser L."/>
            <person name="Chang Y.J."/>
            <person name="Jeffries C.D."/>
            <person name="Brettin T."/>
            <person name="Rohde M."/>
            <person name="Goker M."/>
            <person name="Bristow J."/>
            <person name="Eisen J.A."/>
            <person name="Markowitz V."/>
            <person name="Hugenholtz P."/>
            <person name="Klenk H.P."/>
            <person name="Kyrpides N.C."/>
        </authorList>
    </citation>
    <scope>NUCLEOTIDE SEQUENCE [LARGE SCALE GENOMIC DNA]</scope>
    <source>
        <strain evidence="2">ATCC 51198 / DSM 5511 / JCM 9101 / NCIMB 13204 / VKM B-1734 / 4k</strain>
    </source>
</reference>
<proteinExistence type="predicted"/>
<dbReference type="AlphaFoldDB" id="D2S2G9"/>
<dbReference type="Proteomes" id="UP000001903">
    <property type="component" value="Plasmid pHTUR03"/>
</dbReference>
<dbReference type="KEGG" id="htu:Htur_4796"/>
<evidence type="ECO:0000313" key="2">
    <source>
        <dbReference type="Proteomes" id="UP000001903"/>
    </source>
</evidence>